<dbReference type="Proteomes" id="UP001204151">
    <property type="component" value="Unassembled WGS sequence"/>
</dbReference>
<name>A0ABT1ZLI3_9BURK</name>
<dbReference type="InterPro" id="IPR008707">
    <property type="entry name" value="B-propeller_PilY1"/>
</dbReference>
<evidence type="ECO:0000256" key="7">
    <source>
        <dbReference type="SAM" id="SignalP"/>
    </source>
</evidence>
<keyword evidence="7" id="KW-0732">Signal</keyword>
<evidence type="ECO:0000256" key="1">
    <source>
        <dbReference type="ARBA" id="ARBA00004561"/>
    </source>
</evidence>
<protein>
    <submittedName>
        <fullName evidence="9">PilC/PilY family type IV pilus protein</fullName>
    </submittedName>
</protein>
<sequence>MKKLLVLLGLVAQMLAGAAGAAVTSIAQLPLLNVDGTGNVKPNLMLLYDNSGSMASAFTPDYIDDSTTCRSRALMSSGTRGCAVGHPPFNSADFNRQYYNPAVRYVPPVRADGTSYTSMTRSATTNWTVVTTDGFGVNKRDLLGNSASSTNLATGYPDLRWCDTNSANCVYNSATYSYPNDVRYTAQVYTTNPYYYTINVAEYCTTAALTTCVTTAVGAAAPAGYPFPAKVRWCDSTALSNCQAKYVGNFKYPRFSNPNGGVVAAYGTITIGTSASSGSITINGVSVAEPAGAVVITNNAVTAATGTNTISKQATVATAIAASIIAKTGLTNQYLACVRTPASGYSVPACSTYGITLGTDNVVAVIPIDCASGVSGKSIGVCSVLTDSSRSGWAITVDAPAAVVQAAQPATALITVSGTASNSKTTTSRTVLSAGTKLGGKTLISFDRTFGKGASNTSVASTIAGDIGVQGTVTAYLGGNAVTPACAAKGADTICVADSGAAAGGAAITMGTLTNNGGNISFALTPASAPVAAIYDTIPVTTTPLGSGAAVFVRTDIVPSVTSYPKAAGRTDCAGSTCTYDEEMTNFANWYAYYKTRNQMMKSAVGLAFQPLTSNYNVGIVSLSTAAAEGAMTPPQQFTGAARTSWYATLYAMDGSNSTPLRQALYAIGKMYANQSPYVAAAGSEVVQYPCQQNFTFITTDGYWNGGAASTVVNNDNVESTARFCTRGSGCYDPSAQTYNSLADVALYWYNGGSNATTSSLRTSIEDWTKPGLVPAQTGENTRLHMNTYALGLGVDGVMNYEEKYDTAPLPSGDFYKLVTGATTGCPWNGNGAYVWPDPKTGDSSGSAAYQSRVDDLWHAAINGHGHYFSASDPTQVVQGLSSALSSIQVRIGAASAAATSTPNISQQDNDIFSSTFTTVRWYGELADRKIDPVTGTVSTTAAWTTSDTVGRLVGDSSDTRTIWMADVANGGLKSFTYGNLSATEKAWFDNKCAALAQCASLSTTDRATVNAGATIVNWLRGQQQYADGTILRAYTRTDHNPPGLATTIPIVLGDIASSKPAYLRDPRKGYSIAGYADYKATNATRRPTVFVAANDGMLHAFDAAAGTELWAYAPRITMKKLYLQASTTYGTNHQFTTDGAPEVADVKIGGAWRAVLVAGLNAGGRGYYALDVTDPANPRALWELCADSTVCSGTNYDADIGLTFGNPQFGTWKDSGGAEHWVVFLTSGYNNVPGTDGVSGGSGAGYLYVVDVATGQVLNKAATGDGDATTPSGFTRITAVTANPLTDPLVTYVYGGDNQGKMYRFDYTAGGAPVVVQMADAGAAQPVTTRPEITLCQVNGTDAQGNATTGSRTMVVYGTGRLLDLSDIANTDTQSVYVLKDTGTGIPAVDWRTATKMARMRLTKSSAGGTDTYAIGGSTVNWGTQSGWYMDLDQNRGERVNLDPKVVSGTLNVVANLPTSSSACSVGGTSNLYQLDVCTAQPLLVGASNNPIVGRTLSNTSAAVGFIIVRLPNGALKLIATTADGKNTPFDLPAAAAQAARKAGWRRVRD</sequence>
<dbReference type="RefSeq" id="WP_258815409.1">
    <property type="nucleotide sequence ID" value="NZ_JANUGW010000002.1"/>
</dbReference>
<gene>
    <name evidence="9" type="ORF">NX784_04050</name>
</gene>
<evidence type="ECO:0000256" key="3">
    <source>
        <dbReference type="ARBA" id="ARBA00022558"/>
    </source>
</evidence>
<dbReference type="SMART" id="SM00564">
    <property type="entry name" value="PQQ"/>
    <property type="match status" value="2"/>
</dbReference>
<evidence type="ECO:0000256" key="2">
    <source>
        <dbReference type="ARBA" id="ARBA00008387"/>
    </source>
</evidence>
<keyword evidence="10" id="KW-1185">Reference proteome</keyword>
<keyword evidence="4" id="KW-0479">Metal-binding</keyword>
<evidence type="ECO:0000259" key="8">
    <source>
        <dbReference type="Pfam" id="PF05567"/>
    </source>
</evidence>
<keyword evidence="6" id="KW-0281">Fimbrium</keyword>
<dbReference type="Pfam" id="PF05567">
    <property type="entry name" value="T4P_PilY1"/>
    <property type="match status" value="1"/>
</dbReference>
<comment type="subcellular location">
    <subcellularLocation>
        <location evidence="1">Fimbrium</location>
    </subcellularLocation>
</comment>
<evidence type="ECO:0000313" key="9">
    <source>
        <dbReference type="EMBL" id="MCS0580758.1"/>
    </source>
</evidence>
<keyword evidence="3" id="KW-1029">Fimbrium biogenesis</keyword>
<dbReference type="InterPro" id="IPR018391">
    <property type="entry name" value="PQQ_b-propeller_rpt"/>
</dbReference>
<dbReference type="InterPro" id="IPR011047">
    <property type="entry name" value="Quinoprotein_ADH-like_sf"/>
</dbReference>
<evidence type="ECO:0000256" key="4">
    <source>
        <dbReference type="ARBA" id="ARBA00022723"/>
    </source>
</evidence>
<comment type="caution">
    <text evidence="9">The sequence shown here is derived from an EMBL/GenBank/DDBJ whole genome shotgun (WGS) entry which is preliminary data.</text>
</comment>
<proteinExistence type="inferred from homology"/>
<evidence type="ECO:0000256" key="6">
    <source>
        <dbReference type="ARBA" id="ARBA00023263"/>
    </source>
</evidence>
<feature type="chain" id="PRO_5046034997" evidence="7">
    <location>
        <begin position="22"/>
        <end position="1551"/>
    </location>
</feature>
<dbReference type="SUPFAM" id="SSF50998">
    <property type="entry name" value="Quinoprotein alcohol dehydrogenase-like"/>
    <property type="match status" value="1"/>
</dbReference>
<keyword evidence="5" id="KW-0106">Calcium</keyword>
<evidence type="ECO:0000256" key="5">
    <source>
        <dbReference type="ARBA" id="ARBA00022837"/>
    </source>
</evidence>
<evidence type="ECO:0000313" key="10">
    <source>
        <dbReference type="Proteomes" id="UP001204151"/>
    </source>
</evidence>
<feature type="domain" description="PilY1 beta-propeller" evidence="8">
    <location>
        <begin position="1073"/>
        <end position="1391"/>
    </location>
</feature>
<reference evidence="9 10" key="1">
    <citation type="submission" date="2022-08" db="EMBL/GenBank/DDBJ databases">
        <title>Reclassification of Massilia species as members of the genera Telluria, Duganella, Pseudoduganella, Mokoshia gen. nov. and Zemynaea gen. nov. using orthogonal and non-orthogonal genome-based approaches.</title>
        <authorList>
            <person name="Bowman J.P."/>
        </authorList>
    </citation>
    <scope>NUCLEOTIDE SEQUENCE [LARGE SCALE GENOMIC DNA]</scope>
    <source>
        <strain evidence="9 10">JCM 31316</strain>
    </source>
</reference>
<dbReference type="EMBL" id="JANUGW010000002">
    <property type="protein sequence ID" value="MCS0580758.1"/>
    <property type="molecule type" value="Genomic_DNA"/>
</dbReference>
<comment type="similarity">
    <text evidence="2">Belongs to the PilY1 family.</text>
</comment>
<accession>A0ABT1ZLI3</accession>
<feature type="signal peptide" evidence="7">
    <location>
        <begin position="1"/>
        <end position="21"/>
    </location>
</feature>
<organism evidence="9 10">
    <name type="scientific">Massilia pinisoli</name>
    <dbReference type="NCBI Taxonomy" id="1772194"/>
    <lineage>
        <taxon>Bacteria</taxon>
        <taxon>Pseudomonadati</taxon>
        <taxon>Pseudomonadota</taxon>
        <taxon>Betaproteobacteria</taxon>
        <taxon>Burkholderiales</taxon>
        <taxon>Oxalobacteraceae</taxon>
        <taxon>Telluria group</taxon>
        <taxon>Massilia</taxon>
    </lineage>
</organism>